<gene>
    <name evidence="1" type="ORF">HU200_055673</name>
</gene>
<comment type="caution">
    <text evidence="1">The sequence shown here is derived from an EMBL/GenBank/DDBJ whole genome shotgun (WGS) entry which is preliminary data.</text>
</comment>
<organism evidence="1 2">
    <name type="scientific">Digitaria exilis</name>
    <dbReference type="NCBI Taxonomy" id="1010633"/>
    <lineage>
        <taxon>Eukaryota</taxon>
        <taxon>Viridiplantae</taxon>
        <taxon>Streptophyta</taxon>
        <taxon>Embryophyta</taxon>
        <taxon>Tracheophyta</taxon>
        <taxon>Spermatophyta</taxon>
        <taxon>Magnoliopsida</taxon>
        <taxon>Liliopsida</taxon>
        <taxon>Poales</taxon>
        <taxon>Poaceae</taxon>
        <taxon>PACMAD clade</taxon>
        <taxon>Panicoideae</taxon>
        <taxon>Panicodae</taxon>
        <taxon>Paniceae</taxon>
        <taxon>Anthephorinae</taxon>
        <taxon>Digitaria</taxon>
    </lineage>
</organism>
<dbReference type="Proteomes" id="UP000636709">
    <property type="component" value="Unassembled WGS sequence"/>
</dbReference>
<reference evidence="1" key="1">
    <citation type="submission" date="2020-07" db="EMBL/GenBank/DDBJ databases">
        <title>Genome sequence and genetic diversity analysis of an under-domesticated orphan crop, white fonio (Digitaria exilis).</title>
        <authorList>
            <person name="Bennetzen J.L."/>
            <person name="Chen S."/>
            <person name="Ma X."/>
            <person name="Wang X."/>
            <person name="Yssel A.E.J."/>
            <person name="Chaluvadi S.R."/>
            <person name="Johnson M."/>
            <person name="Gangashetty P."/>
            <person name="Hamidou F."/>
            <person name="Sanogo M.D."/>
            <person name="Zwaenepoel A."/>
            <person name="Wallace J."/>
            <person name="Van De Peer Y."/>
            <person name="Van Deynze A."/>
        </authorList>
    </citation>
    <scope>NUCLEOTIDE SEQUENCE</scope>
    <source>
        <tissue evidence="1">Leaves</tissue>
    </source>
</reference>
<accession>A0A835AFB2</accession>
<sequence>MGPSLALASGPGHGTTTRSDRVRTVVWVKKSATDSGPCTYAALDLQNLLDRQRLVLLAALSRSSRNVSLTIQAFAIAQIKTTCLALPFSISGPSNRSDDGKRNALLKRRAGGNGGGAEAEGAGGGFQWDADSQLYYHARFPALT</sequence>
<name>A0A835AFB2_9POAL</name>
<keyword evidence="2" id="KW-1185">Reference proteome</keyword>
<evidence type="ECO:0000313" key="1">
    <source>
        <dbReference type="EMBL" id="KAF8663079.1"/>
    </source>
</evidence>
<evidence type="ECO:0000313" key="2">
    <source>
        <dbReference type="Proteomes" id="UP000636709"/>
    </source>
</evidence>
<dbReference type="AlphaFoldDB" id="A0A835AFB2"/>
<dbReference type="EMBL" id="JACEFO010002379">
    <property type="protein sequence ID" value="KAF8663079.1"/>
    <property type="molecule type" value="Genomic_DNA"/>
</dbReference>
<proteinExistence type="predicted"/>
<protein>
    <submittedName>
        <fullName evidence="1">Uncharacterized protein</fullName>
    </submittedName>
</protein>